<evidence type="ECO:0000256" key="1">
    <source>
        <dbReference type="PROSITE-ProRule" id="PRU00042"/>
    </source>
</evidence>
<organism evidence="3 4">
    <name type="scientific">Aphis craccivora</name>
    <name type="common">Cowpea aphid</name>
    <dbReference type="NCBI Taxonomy" id="307492"/>
    <lineage>
        <taxon>Eukaryota</taxon>
        <taxon>Metazoa</taxon>
        <taxon>Ecdysozoa</taxon>
        <taxon>Arthropoda</taxon>
        <taxon>Hexapoda</taxon>
        <taxon>Insecta</taxon>
        <taxon>Pterygota</taxon>
        <taxon>Neoptera</taxon>
        <taxon>Paraneoptera</taxon>
        <taxon>Hemiptera</taxon>
        <taxon>Sternorrhyncha</taxon>
        <taxon>Aphidomorpha</taxon>
        <taxon>Aphidoidea</taxon>
        <taxon>Aphididae</taxon>
        <taxon>Aphidini</taxon>
        <taxon>Aphis</taxon>
        <taxon>Aphis</taxon>
    </lineage>
</organism>
<dbReference type="InterPro" id="IPR013761">
    <property type="entry name" value="SAM/pointed_sf"/>
</dbReference>
<evidence type="ECO:0000313" key="3">
    <source>
        <dbReference type="EMBL" id="KAF0746340.1"/>
    </source>
</evidence>
<dbReference type="Gene3D" id="1.10.150.50">
    <property type="entry name" value="Transcription Factor, Ets-1"/>
    <property type="match status" value="1"/>
</dbReference>
<proteinExistence type="predicted"/>
<dbReference type="PROSITE" id="PS00028">
    <property type="entry name" value="ZINC_FINGER_C2H2_1"/>
    <property type="match status" value="1"/>
</dbReference>
<dbReference type="AlphaFoldDB" id="A0A6G0XZW4"/>
<dbReference type="InterPro" id="IPR001660">
    <property type="entry name" value="SAM"/>
</dbReference>
<dbReference type="InterPro" id="IPR013087">
    <property type="entry name" value="Znf_C2H2_type"/>
</dbReference>
<sequence length="1268" mass="145353">MADEDVKDFLTAWDLQQYIAVFEENDIDIRNLPLLKEEMIKELIPSVGHRARFVSNLDDWRVIVSGITNTSNNSNTIINAQTSSSSSTTSSSIVLQDDCSFQTLDLPSDLSQILSTQSIEAEGDTLKTFPNYLQLDELPAKENVSSECASTADVSKAHPSNSELLDLLNSANEGRALLATYQQSGLLDSIGRKRLCNIIINKELRDDVHRRVSTSRLHELAFQIVTIFPREHSATYFIPYISYGPGLKRSAKGKLLDCLYNRKRDYRKSGLINSSRRSSTSSSSSGYTSPITVRLVNEREENNPITVEDNLKWLRNSSDPWDLVERHWIATTNTRLKKLMSKDGQTISEYMSEYPCLKKPTGYLLILKDFDVTYPELKKIKKSKELTTNELLKEYIQLGTEVEETIYRRRVKLAGFGKTLQPFIIIVGPSLKEIYSYLVVVDNTFYRLNSITASVDCCFKIIIILNAEYPIKSEAIWNFIQKGLYKLHTPLDNNFTTVISFFPDMGITILFSHFDLQHSNHNFNCYQCAEGECSRSFYLKNSYSKHLLTHSADIIQPSTAQLFFENNPSVEPTTHTNMSSYSELCVEVEPSKMLKQTLSTFLSCLYANPLIPRNTIQIIIDGMETVLTEGVARYIKSSAEKMLSRDKISVECFGSFINIANYIKNEALTDFKTEHKRFSYFTKQGTYIEPKEIVIGQRLNKVIRGETLEYIKTLKSEHGVLKNFIQGTYWKSRVANHNERIVLPLFMFFDDFEIGNALGSHSGIHKLGGVYVSVPCLPPYRSTVLSNIFIALLFHSSDRVKFGNAIIFKPLIDELNFLQEYGIEIDTPEFKGKLYFELGLILGDNLGLHSITGFTESFSYNYSCRICTIRKEDMKVQCYEDNALLRFTEQYNVDLLQNDVSITGIKDKCIWFDVNNFSLFDQVGVDVMHDMLEGCSKFIMKFILLYYTKELKLLTLQVLNDRIYGFDFGPENNKPCSHTLDNINQGNIRQSASEMLTLIRYFGLLVGDFIPPEEPVWELYIVMRRVIDILISTSLTIDSCSMLQTLVAEMNELYLKYSNSHLKPKFHFLTHYHSMIRKFGPVINFWSMRYEAKHRISKISARSSFNRRNICMTLAIRHQLQLNEMFTKGKLNKSVIVGPQKEIDSTKACLIQSELNLDNIETLIRVKWAEVKGTRYKLKTILTLDIMNDNPNFVIVKDIFLYGPNRVVFECSKFTTIGFNEHVFCYEVTSPEINDLCYIFQDLLISPIPNTLNIVSNGIYYITVRSPL</sequence>
<evidence type="ECO:0000313" key="4">
    <source>
        <dbReference type="Proteomes" id="UP000478052"/>
    </source>
</evidence>
<reference evidence="3 4" key="1">
    <citation type="submission" date="2019-08" db="EMBL/GenBank/DDBJ databases">
        <title>Whole genome of Aphis craccivora.</title>
        <authorList>
            <person name="Voronova N.V."/>
            <person name="Shulinski R.S."/>
            <person name="Bandarenka Y.V."/>
            <person name="Zhorov D.G."/>
            <person name="Warner D."/>
        </authorList>
    </citation>
    <scope>NUCLEOTIDE SEQUENCE [LARGE SCALE GENOMIC DNA]</scope>
    <source>
        <strain evidence="3">180601</strain>
        <tissue evidence="3">Whole Body</tissue>
    </source>
</reference>
<protein>
    <recommendedName>
        <fullName evidence="2">C2H2-type domain-containing protein</fullName>
    </recommendedName>
</protein>
<dbReference type="SMART" id="SM00454">
    <property type="entry name" value="SAM"/>
    <property type="match status" value="1"/>
</dbReference>
<dbReference type="SUPFAM" id="SSF47769">
    <property type="entry name" value="SAM/Pointed domain"/>
    <property type="match status" value="1"/>
</dbReference>
<dbReference type="GO" id="GO:0008270">
    <property type="term" value="F:zinc ion binding"/>
    <property type="evidence" value="ECO:0007669"/>
    <property type="project" value="UniProtKB-KW"/>
</dbReference>
<name>A0A6G0XZW4_APHCR</name>
<dbReference type="OrthoDB" id="6611730at2759"/>
<keyword evidence="1" id="KW-0862">Zinc</keyword>
<keyword evidence="1" id="KW-0863">Zinc-finger</keyword>
<keyword evidence="4" id="KW-1185">Reference proteome</keyword>
<comment type="caution">
    <text evidence="3">The sequence shown here is derived from an EMBL/GenBank/DDBJ whole genome shotgun (WGS) entry which is preliminary data.</text>
</comment>
<dbReference type="PROSITE" id="PS50157">
    <property type="entry name" value="ZINC_FINGER_C2H2_2"/>
    <property type="match status" value="1"/>
</dbReference>
<dbReference type="PANTHER" id="PTHR31025">
    <property type="entry name" value="SI:CH211-196P9.1-RELATED"/>
    <property type="match status" value="1"/>
</dbReference>
<dbReference type="CDD" id="cd09487">
    <property type="entry name" value="SAM_superfamily"/>
    <property type="match status" value="1"/>
</dbReference>
<feature type="domain" description="C2H2-type" evidence="2">
    <location>
        <begin position="526"/>
        <end position="555"/>
    </location>
</feature>
<accession>A0A6G0XZW4</accession>
<dbReference type="Proteomes" id="UP000478052">
    <property type="component" value="Unassembled WGS sequence"/>
</dbReference>
<keyword evidence="1" id="KW-0479">Metal-binding</keyword>
<dbReference type="PANTHER" id="PTHR31025:SF9">
    <property type="entry name" value="SI:DKEY-286J15.1"/>
    <property type="match status" value="1"/>
</dbReference>
<gene>
    <name evidence="3" type="ORF">FWK35_00029118</name>
</gene>
<evidence type="ECO:0000259" key="2">
    <source>
        <dbReference type="PROSITE" id="PS50157"/>
    </source>
</evidence>
<dbReference type="EMBL" id="VUJU01007252">
    <property type="protein sequence ID" value="KAF0746340.1"/>
    <property type="molecule type" value="Genomic_DNA"/>
</dbReference>
<dbReference type="Pfam" id="PF00536">
    <property type="entry name" value="SAM_1"/>
    <property type="match status" value="1"/>
</dbReference>